<keyword evidence="2" id="KW-0456">Lyase</keyword>
<dbReference type="PROSITE" id="PS00166">
    <property type="entry name" value="ENOYL_COA_HYDRATASE"/>
    <property type="match status" value="1"/>
</dbReference>
<dbReference type="Pfam" id="PF00378">
    <property type="entry name" value="ECH_1"/>
    <property type="match status" value="1"/>
</dbReference>
<dbReference type="OrthoDB" id="9775794at2"/>
<dbReference type="GO" id="GO:0016836">
    <property type="term" value="F:hydro-lyase activity"/>
    <property type="evidence" value="ECO:0007669"/>
    <property type="project" value="UniProtKB-ARBA"/>
</dbReference>
<dbReference type="InterPro" id="IPR001753">
    <property type="entry name" value="Enoyl-CoA_hydra/iso"/>
</dbReference>
<protein>
    <submittedName>
        <fullName evidence="4">Enoyl-CoA hydratase</fullName>
    </submittedName>
</protein>
<evidence type="ECO:0000256" key="1">
    <source>
        <dbReference type="ARBA" id="ARBA00005254"/>
    </source>
</evidence>
<accession>A0A2U1K6M9</accession>
<evidence type="ECO:0000313" key="4">
    <source>
        <dbReference type="EMBL" id="PWA12864.1"/>
    </source>
</evidence>
<dbReference type="FunFam" id="3.90.226.10:FF:000009">
    <property type="entry name" value="Carnitinyl-CoA dehydratase"/>
    <property type="match status" value="1"/>
</dbReference>
<dbReference type="AlphaFoldDB" id="A0A2U1K6M9"/>
<dbReference type="CDD" id="cd06558">
    <property type="entry name" value="crotonase-like"/>
    <property type="match status" value="1"/>
</dbReference>
<keyword evidence="5" id="KW-1185">Reference proteome</keyword>
<sequence length="243" mass="25945">MGIVTIDSPPVNALEQQVLDELDQIVTNMPKDVDVVIVTGAGGKAFVAGADIKDFPELKKETGIELVKKGQRIFDKIAALEQPVIAAIDGFALGGGLELALACDIRIASKRSKVGFPEVNLGILPGYGGTQRLPRLIGPGKAKQLIFSGDPLSAEEAKQAGILEEVTEDSPMEKAKELAETIAKRAPLGVRKAKKAIDEGLNTTLEEGLHIEAVAFGELCDTEDKNEGVAAFFEKRQPNFSRK</sequence>
<dbReference type="SUPFAM" id="SSF52096">
    <property type="entry name" value="ClpP/crotonase"/>
    <property type="match status" value="1"/>
</dbReference>
<reference evidence="4 5" key="1">
    <citation type="submission" date="2018-04" db="EMBL/GenBank/DDBJ databases">
        <title>Camelliibacillus theae gen. nov., sp. nov., isolated from Pu'er tea.</title>
        <authorList>
            <person name="Niu L."/>
        </authorList>
    </citation>
    <scope>NUCLEOTIDE SEQUENCE [LARGE SCALE GENOMIC DNA]</scope>
    <source>
        <strain evidence="4 5">T8</strain>
    </source>
</reference>
<dbReference type="PANTHER" id="PTHR11941:SF54">
    <property type="entry name" value="ENOYL-COA HYDRATASE, MITOCHONDRIAL"/>
    <property type="match status" value="1"/>
</dbReference>
<dbReference type="GO" id="GO:0006635">
    <property type="term" value="P:fatty acid beta-oxidation"/>
    <property type="evidence" value="ECO:0007669"/>
    <property type="project" value="TreeGrafter"/>
</dbReference>
<dbReference type="Proteomes" id="UP000245998">
    <property type="component" value="Unassembled WGS sequence"/>
</dbReference>
<comment type="similarity">
    <text evidence="1 3">Belongs to the enoyl-CoA hydratase/isomerase family.</text>
</comment>
<dbReference type="InterPro" id="IPR029045">
    <property type="entry name" value="ClpP/crotonase-like_dom_sf"/>
</dbReference>
<evidence type="ECO:0000313" key="5">
    <source>
        <dbReference type="Proteomes" id="UP000245998"/>
    </source>
</evidence>
<name>A0A2U1K6M9_9BACI</name>
<evidence type="ECO:0000256" key="2">
    <source>
        <dbReference type="ARBA" id="ARBA00023239"/>
    </source>
</evidence>
<dbReference type="PANTHER" id="PTHR11941">
    <property type="entry name" value="ENOYL-COA HYDRATASE-RELATED"/>
    <property type="match status" value="1"/>
</dbReference>
<proteinExistence type="inferred from homology"/>
<dbReference type="EMBL" id="QCZG01000005">
    <property type="protein sequence ID" value="PWA12864.1"/>
    <property type="molecule type" value="Genomic_DNA"/>
</dbReference>
<organism evidence="4 5">
    <name type="scientific">Pueribacillus theae</name>
    <dbReference type="NCBI Taxonomy" id="2171751"/>
    <lineage>
        <taxon>Bacteria</taxon>
        <taxon>Bacillati</taxon>
        <taxon>Bacillota</taxon>
        <taxon>Bacilli</taxon>
        <taxon>Bacillales</taxon>
        <taxon>Bacillaceae</taxon>
        <taxon>Pueribacillus</taxon>
    </lineage>
</organism>
<dbReference type="Gene3D" id="1.10.12.10">
    <property type="entry name" value="Lyase 2-enoyl-coa Hydratase, Chain A, domain 2"/>
    <property type="match status" value="1"/>
</dbReference>
<dbReference type="InterPro" id="IPR014748">
    <property type="entry name" value="Enoyl-CoA_hydra_C"/>
</dbReference>
<dbReference type="Gene3D" id="3.90.226.10">
    <property type="entry name" value="2-enoyl-CoA Hydratase, Chain A, domain 1"/>
    <property type="match status" value="1"/>
</dbReference>
<evidence type="ECO:0000256" key="3">
    <source>
        <dbReference type="RuleBase" id="RU003707"/>
    </source>
</evidence>
<dbReference type="InterPro" id="IPR018376">
    <property type="entry name" value="Enoyl-CoA_hyd/isom_CS"/>
</dbReference>
<gene>
    <name evidence="4" type="ORF">DCC39_03990</name>
</gene>
<comment type="caution">
    <text evidence="4">The sequence shown here is derived from an EMBL/GenBank/DDBJ whole genome shotgun (WGS) entry which is preliminary data.</text>
</comment>
<dbReference type="FunFam" id="1.10.12.10:FF:000001">
    <property type="entry name" value="Probable enoyl-CoA hydratase, mitochondrial"/>
    <property type="match status" value="1"/>
</dbReference>